<reference evidence="1 2" key="1">
    <citation type="submission" date="2019-08" db="EMBL/GenBank/DDBJ databases">
        <title>In-depth cultivation of the pig gut microbiome towards novel bacterial diversity and tailored functional studies.</title>
        <authorList>
            <person name="Wylensek D."/>
            <person name="Hitch T.C.A."/>
            <person name="Clavel T."/>
        </authorList>
    </citation>
    <scope>NUCLEOTIDE SEQUENCE [LARGE SCALE GENOMIC DNA]</scope>
    <source>
        <strain evidence="1 2">LKV-178-WT-2G</strain>
    </source>
</reference>
<evidence type="ECO:0000313" key="1">
    <source>
        <dbReference type="EMBL" id="MSS01549.1"/>
    </source>
</evidence>
<evidence type="ECO:0000313" key="2">
    <source>
        <dbReference type="Proteomes" id="UP000470082"/>
    </source>
</evidence>
<dbReference type="Proteomes" id="UP000470082">
    <property type="component" value="Unassembled WGS sequence"/>
</dbReference>
<dbReference type="EMBL" id="VUMM01000008">
    <property type="protein sequence ID" value="MSS01549.1"/>
    <property type="molecule type" value="Genomic_DNA"/>
</dbReference>
<organism evidence="1 2">
    <name type="scientific">Floccifex porci</name>
    <dbReference type="NCBI Taxonomy" id="2606629"/>
    <lineage>
        <taxon>Bacteria</taxon>
        <taxon>Bacillati</taxon>
        <taxon>Bacillota</taxon>
        <taxon>Erysipelotrichia</taxon>
        <taxon>Erysipelotrichales</taxon>
        <taxon>Erysipelotrichaceae</taxon>
        <taxon>Floccifex</taxon>
    </lineage>
</organism>
<accession>A0A7X2T3G1</accession>
<gene>
    <name evidence="1" type="ORF">FYJ50_05465</name>
</gene>
<comment type="caution">
    <text evidence="1">The sequence shown here is derived from an EMBL/GenBank/DDBJ whole genome shotgun (WGS) entry which is preliminary data.</text>
</comment>
<protein>
    <submittedName>
        <fullName evidence="1">Uncharacterized protein</fullName>
    </submittedName>
</protein>
<name>A0A7X2T3G1_9FIRM</name>
<sequence length="118" mass="13758">MAKDLLSNLKDICETAVQVVDQGINEISRQLNNDIPMIRIPFSAQDYYRKNYEQVFDEMEAYGFKDIVLLEQKDLRMGLLTRQGSVESISIDGKADFKKNQRFKETARVIITYHTFED</sequence>
<proteinExistence type="predicted"/>
<dbReference type="AlphaFoldDB" id="A0A7X2T3G1"/>
<dbReference type="RefSeq" id="WP_154460084.1">
    <property type="nucleotide sequence ID" value="NZ_JAQYTQ010000046.1"/>
</dbReference>
<keyword evidence="2" id="KW-1185">Reference proteome</keyword>